<proteinExistence type="predicted"/>
<dbReference type="RefSeq" id="WP_137716532.1">
    <property type="nucleotide sequence ID" value="NZ_CP053941.1"/>
</dbReference>
<evidence type="ECO:0000313" key="1">
    <source>
        <dbReference type="EMBL" id="QKG92074.1"/>
    </source>
</evidence>
<name>A0A7D3XY22_9EURY</name>
<organism evidence="1 2">
    <name type="scientific">Halorubrum salinarum</name>
    <dbReference type="NCBI Taxonomy" id="2739057"/>
    <lineage>
        <taxon>Archaea</taxon>
        <taxon>Methanobacteriati</taxon>
        <taxon>Methanobacteriota</taxon>
        <taxon>Stenosarchaea group</taxon>
        <taxon>Halobacteria</taxon>
        <taxon>Halobacteriales</taxon>
        <taxon>Haloferacaceae</taxon>
        <taxon>Halorubrum</taxon>
    </lineage>
</organism>
<dbReference type="EMBL" id="CP053941">
    <property type="protein sequence ID" value="QKG92074.1"/>
    <property type="molecule type" value="Genomic_DNA"/>
</dbReference>
<sequence length="192" mass="21474">MSTRCQLRFVRTLEEGRTADPTEPVAQVYTHSDGYPEGVLGRLHQLKQLLEATRSVRGPAYAAAQYLFLEKLTSISLYLDPDRGPERRLDAASPADVCDPARMSHLSQPLFLLGHGVEDPRVGIHGDEEYLYVVAIPEYSLEQVEPPTWEVAVSEPCGFPRWDAQTDAAFSASTWQFEGSLTAAYRKFAETR</sequence>
<dbReference type="GeneID" id="55594168"/>
<keyword evidence="2" id="KW-1185">Reference proteome</keyword>
<dbReference type="KEGG" id="hsai:HPS36_04160"/>
<gene>
    <name evidence="1" type="ORF">HPS36_04160</name>
</gene>
<protein>
    <submittedName>
        <fullName evidence="1">Uncharacterized protein</fullName>
    </submittedName>
</protein>
<accession>A0A7D3XY22</accession>
<evidence type="ECO:0000313" key="2">
    <source>
        <dbReference type="Proteomes" id="UP000505020"/>
    </source>
</evidence>
<dbReference type="AlphaFoldDB" id="A0A7D3XY22"/>
<reference evidence="1 2" key="1">
    <citation type="submission" date="2020-05" db="EMBL/GenBank/DDBJ databases">
        <title>Halorubrum RHB-C sp.nov., an extremely halophilic archaeon isolated from solar salt farm.</title>
        <authorList>
            <person name="Ho H."/>
            <person name="Danganan R.E."/>
            <person name="Dedeles G.R."/>
            <person name="Kim S.-G."/>
        </authorList>
    </citation>
    <scope>NUCLEOTIDE SEQUENCE [LARGE SCALE GENOMIC DNA]</scope>
    <source>
        <strain evidence="1 2">RHB-C</strain>
    </source>
</reference>
<dbReference type="Proteomes" id="UP000505020">
    <property type="component" value="Chromosome"/>
</dbReference>